<reference evidence="4" key="2">
    <citation type="submission" date="2025-08" db="UniProtKB">
        <authorList>
            <consortium name="Ensembl"/>
        </authorList>
    </citation>
    <scope>IDENTIFICATION</scope>
</reference>
<dbReference type="PANTHER" id="PTHR12156">
    <property type="entry name" value="PLECKSTRIN HOMOLOGY-LIKE DOMAIN, FAMILY B, MEMBER 3"/>
    <property type="match status" value="1"/>
</dbReference>
<dbReference type="InterPro" id="IPR000253">
    <property type="entry name" value="FHA_dom"/>
</dbReference>
<feature type="coiled-coil region" evidence="1">
    <location>
        <begin position="1107"/>
        <end position="1134"/>
    </location>
</feature>
<keyword evidence="1" id="KW-0175">Coiled coil</keyword>
<feature type="domain" description="PH" evidence="3">
    <location>
        <begin position="1341"/>
        <end position="1441"/>
    </location>
</feature>
<dbReference type="OrthoDB" id="6020705at2759"/>
<feature type="region of interest" description="Disordered" evidence="2">
    <location>
        <begin position="183"/>
        <end position="214"/>
    </location>
</feature>
<dbReference type="Pfam" id="PF00169">
    <property type="entry name" value="PH"/>
    <property type="match status" value="1"/>
</dbReference>
<sequence length="1448" mass="160196">MSPSDGLKPVSCIQTNGCTIYRSQRQKYRGRKKTHHLCTAIIEHWKDDLEDLKSTPLDLIETGKGLKFQAERPHLVSLGSGRLSTAITLLPLPEGRTTVGHGHMDITIQGPGVAAQHCFIENRSGVITLHPCGNLCAVDGLQVTKPVRLSQGCMLCFGQSAFFRFNHPEEALKMKSMMPQGASVSTSLVNGNHQANPAQSSPAPGERVQSEHSAIVSSIEKDLQDIMDSLAMDDPQPCSSEAKKPPGGQSIPHSPLSPMVNGGGRYLLSPPTSPGAMSVGSSYENTSPPFSPLSSPSAASSGSFTSPSPSGGPQDQSSSLPPVPVRSSSYNFTSQPPPVPQPRTILPNFSSSGAGQKVQESPRLPRKFLSETPPSPKPSRRGLGQDGSESPRQTSFLSSNESLTSRNIVPSSPRLTPKFSTCSSPSPSSPRTKTATVLQERPASPFREQASLSDRSLTSSPSRQLSQPTRAFQPPLDPIVHIIQGSPLQQHSRSLQPPESPRLARRNLEMNGSSGTSSSMRELPPLSPSLARRGIPVLPGALPGTVPNLRTPDSPSGLSKLVPESPRLRRKSGSTSEEPMCSRGIRARSPSPTSMMMEGSGGGSAGARKANFGNSLSPAYSLGSLPGSSPVGSPRTHRKMSAGRPHPGMRERKNSITEISDNEDELLEYHRRQREERLREQEMERLERQRLETILNLCAEYNKGENADLDPLVSGRTGLADGSGRRPSMDNVLGGILSSPAVHLAHRQRENDEENLKEECSSTESTHQEVRTSPAPKGKGHEDSSPGSAGCLELGYLEEERVSVLTRIDELKARLTELDQQLRESKQEAEMECALLQGERQAELEQMETETHIITQLQHKLDELENAIQREKDKERANVEAERRALQSLQEGYAELKNQLHNCPESLREQLQEQLKRDGEVLEAGTKKFEDLEFQQLEKESSLEEERETISQQLLQERAQYHSSVAKRKEKVSSLENQANQLGLQASQECERLAKDRTLTLQMLQKEKERLSALEKKYHSLTGGKGFPKSPTAMREVFRSKLDSDPGLSLHQHKSGSSSPLQHGAATLGRNTSSKSPLLVASRTGSLPRNLAATLQDIETKRQLALQQKGQQVIEEQRRRLAELKQRAAAEAQCQWEALHGSQPHLMTSLSSSPSYSPVMAYSPALSHSSVGHPPLVHHSILHHQPPSAGEQPYDTLSLESSDSMDTSVSTGNNSACSPDNMFSVMGMDALKIEEMEKMLKEAQLEKARLIESRERESLARRQMLEEERRRREEAEKRLQDETFHRQQLVEKEVKMRAKNFSQARPMTRYLPIRKEEFDLRSHVESSGHSVDTCYHVILNEKMCKGYLVKMGGKIKSWKKRWFVFDRLKRTFSYYVGKKSLSHNILALISENQWDLQSSFKSYPNPSLTFCVKTHDRLYYMVAPSAEAMRIWMDVIVTGAEGYTQFMN</sequence>
<dbReference type="SMART" id="SM00233">
    <property type="entry name" value="PH"/>
    <property type="match status" value="1"/>
</dbReference>
<dbReference type="PANTHER" id="PTHR12156:SF30">
    <property type="entry name" value="PLECKSTRIN HOMOLOGY-LIKE DOMAIN FAMILY B MEMBER 1 ISOFORM X1"/>
    <property type="match status" value="1"/>
</dbReference>
<evidence type="ECO:0000256" key="1">
    <source>
        <dbReference type="SAM" id="Coils"/>
    </source>
</evidence>
<feature type="region of interest" description="Disordered" evidence="2">
    <location>
        <begin position="745"/>
        <end position="791"/>
    </location>
</feature>
<feature type="region of interest" description="Disordered" evidence="2">
    <location>
        <begin position="230"/>
        <end position="473"/>
    </location>
</feature>
<dbReference type="GO" id="GO:0070507">
    <property type="term" value="P:regulation of microtubule cytoskeleton organization"/>
    <property type="evidence" value="ECO:0007669"/>
    <property type="project" value="TreeGrafter"/>
</dbReference>
<feature type="compositionally biased region" description="Polar residues" evidence="2">
    <location>
        <begin position="510"/>
        <end position="520"/>
    </location>
</feature>
<reference evidence="4" key="1">
    <citation type="submission" date="2021-04" db="EMBL/GenBank/DDBJ databases">
        <authorList>
            <consortium name="Wellcome Sanger Institute Data Sharing"/>
        </authorList>
    </citation>
    <scope>NUCLEOTIDE SEQUENCE [LARGE SCALE GENOMIC DNA]</scope>
</reference>
<dbReference type="SUPFAM" id="SSF50729">
    <property type="entry name" value="PH domain-like"/>
    <property type="match status" value="1"/>
</dbReference>
<dbReference type="Pfam" id="PF00498">
    <property type="entry name" value="FHA"/>
    <property type="match status" value="1"/>
</dbReference>
<dbReference type="InterPro" id="IPR011993">
    <property type="entry name" value="PH-like_dom_sf"/>
</dbReference>
<feature type="coiled-coil region" evidence="1">
    <location>
        <begin position="1233"/>
        <end position="1292"/>
    </location>
</feature>
<organism evidence="4 5">
    <name type="scientific">Anabas testudineus</name>
    <name type="common">Climbing perch</name>
    <name type="synonym">Anthias testudineus</name>
    <dbReference type="NCBI Taxonomy" id="64144"/>
    <lineage>
        <taxon>Eukaryota</taxon>
        <taxon>Metazoa</taxon>
        <taxon>Chordata</taxon>
        <taxon>Craniata</taxon>
        <taxon>Vertebrata</taxon>
        <taxon>Euteleostomi</taxon>
        <taxon>Actinopterygii</taxon>
        <taxon>Neopterygii</taxon>
        <taxon>Teleostei</taxon>
        <taxon>Neoteleostei</taxon>
        <taxon>Acanthomorphata</taxon>
        <taxon>Anabantaria</taxon>
        <taxon>Anabantiformes</taxon>
        <taxon>Anabantoidei</taxon>
        <taxon>Anabantidae</taxon>
        <taxon>Anabas</taxon>
    </lineage>
</organism>
<feature type="compositionally biased region" description="Low complexity" evidence="2">
    <location>
        <begin position="286"/>
        <end position="329"/>
    </location>
</feature>
<evidence type="ECO:0000259" key="3">
    <source>
        <dbReference type="PROSITE" id="PS50003"/>
    </source>
</evidence>
<dbReference type="InterPro" id="IPR008984">
    <property type="entry name" value="SMAD_FHA_dom_sf"/>
</dbReference>
<keyword evidence="5" id="KW-1185">Reference proteome</keyword>
<dbReference type="InterPro" id="IPR052212">
    <property type="entry name" value="PH-like_domain"/>
</dbReference>
<dbReference type="Proteomes" id="UP000265040">
    <property type="component" value="Chromosome 13"/>
</dbReference>
<proteinExistence type="predicted"/>
<accession>A0A7N6BGR1</accession>
<evidence type="ECO:0000256" key="2">
    <source>
        <dbReference type="SAM" id="MobiDB-lite"/>
    </source>
</evidence>
<feature type="compositionally biased region" description="Polar residues" evidence="2">
    <location>
        <begin position="1198"/>
        <end position="1216"/>
    </location>
</feature>
<dbReference type="FunFam" id="2.60.200.20:FF:000004">
    <property type="entry name" value="pleckstrin homology-like domain family B member 1 isoform X1"/>
    <property type="match status" value="1"/>
</dbReference>
<feature type="region of interest" description="Disordered" evidence="2">
    <location>
        <begin position="1043"/>
        <end position="1083"/>
    </location>
</feature>
<feature type="coiled-coil region" evidence="1">
    <location>
        <begin position="801"/>
        <end position="899"/>
    </location>
</feature>
<dbReference type="Ensembl" id="ENSATET00000068044.1">
    <property type="protein sequence ID" value="ENSATEP00000061488.1"/>
    <property type="gene ID" value="ENSATEG00000000378.3"/>
</dbReference>
<feature type="compositionally biased region" description="Low complexity" evidence="2">
    <location>
        <begin position="623"/>
        <end position="634"/>
    </location>
</feature>
<dbReference type="Gene3D" id="2.30.29.30">
    <property type="entry name" value="Pleckstrin-homology domain (PH domain)/Phosphotyrosine-binding domain (PTB)"/>
    <property type="match status" value="1"/>
</dbReference>
<name>A0A7N6BGR1_ANATE</name>
<evidence type="ECO:0000313" key="5">
    <source>
        <dbReference type="Proteomes" id="UP000265040"/>
    </source>
</evidence>
<dbReference type="PROSITE" id="PS50003">
    <property type="entry name" value="PH_DOMAIN"/>
    <property type="match status" value="1"/>
</dbReference>
<dbReference type="CDD" id="cd22713">
    <property type="entry name" value="FHA_PHLB1"/>
    <property type="match status" value="1"/>
</dbReference>
<dbReference type="InterPro" id="IPR001849">
    <property type="entry name" value="PH_domain"/>
</dbReference>
<dbReference type="GeneTree" id="ENSGT00940000155231"/>
<feature type="compositionally biased region" description="Polar residues" evidence="2">
    <location>
        <begin position="387"/>
        <end position="422"/>
    </location>
</feature>
<dbReference type="Gene3D" id="2.60.200.20">
    <property type="match status" value="1"/>
</dbReference>
<reference evidence="4" key="3">
    <citation type="submission" date="2025-09" db="UniProtKB">
        <authorList>
            <consortium name="Ensembl"/>
        </authorList>
    </citation>
    <scope>IDENTIFICATION</scope>
</reference>
<feature type="region of interest" description="Disordered" evidence="2">
    <location>
        <begin position="508"/>
        <end position="527"/>
    </location>
</feature>
<dbReference type="GO" id="GO:0045180">
    <property type="term" value="C:basal cortex"/>
    <property type="evidence" value="ECO:0007669"/>
    <property type="project" value="TreeGrafter"/>
</dbReference>
<feature type="compositionally biased region" description="Polar residues" evidence="2">
    <location>
        <begin position="183"/>
        <end position="202"/>
    </location>
</feature>
<feature type="region of interest" description="Disordered" evidence="2">
    <location>
        <begin position="541"/>
        <end position="606"/>
    </location>
</feature>
<dbReference type="SUPFAM" id="SSF49879">
    <property type="entry name" value="SMAD/FHA domain"/>
    <property type="match status" value="1"/>
</dbReference>
<protein>
    <recommendedName>
        <fullName evidence="3">PH domain-containing protein</fullName>
    </recommendedName>
</protein>
<feature type="compositionally biased region" description="Low complexity" evidence="2">
    <location>
        <begin position="589"/>
        <end position="598"/>
    </location>
</feature>
<feature type="region of interest" description="Disordered" evidence="2">
    <location>
        <begin position="1176"/>
        <end position="1216"/>
    </location>
</feature>
<evidence type="ECO:0000313" key="4">
    <source>
        <dbReference type="Ensembl" id="ENSATEP00000061488.1"/>
    </source>
</evidence>
<feature type="region of interest" description="Disordered" evidence="2">
    <location>
        <begin position="623"/>
        <end position="657"/>
    </location>
</feature>
<dbReference type="SUPFAM" id="SSF101082">
    <property type="entry name" value="Typo IV secretion system protein TraC"/>
    <property type="match status" value="1"/>
</dbReference>
<feature type="compositionally biased region" description="Low complexity" evidence="2">
    <location>
        <begin position="451"/>
        <end position="463"/>
    </location>
</feature>